<accession>A0A9P8Q310</accession>
<reference evidence="1" key="1">
    <citation type="journal article" date="2021" name="Open Biol.">
        <title>Shared evolutionary footprints suggest mitochondrial oxidative damage underlies multiple complex I losses in fungi.</title>
        <authorList>
            <person name="Schikora-Tamarit M.A."/>
            <person name="Marcet-Houben M."/>
            <person name="Nosek J."/>
            <person name="Gabaldon T."/>
        </authorList>
    </citation>
    <scope>NUCLEOTIDE SEQUENCE</scope>
    <source>
        <strain evidence="1">CBS2887</strain>
    </source>
</reference>
<dbReference type="EMBL" id="JAEUBG010004155">
    <property type="protein sequence ID" value="KAH3681924.1"/>
    <property type="molecule type" value="Genomic_DNA"/>
</dbReference>
<dbReference type="AlphaFoldDB" id="A0A9P8Q310"/>
<organism evidence="1 2">
    <name type="scientific">Wickerhamomyces pijperi</name>
    <name type="common">Yeast</name>
    <name type="synonym">Pichia pijperi</name>
    <dbReference type="NCBI Taxonomy" id="599730"/>
    <lineage>
        <taxon>Eukaryota</taxon>
        <taxon>Fungi</taxon>
        <taxon>Dikarya</taxon>
        <taxon>Ascomycota</taxon>
        <taxon>Saccharomycotina</taxon>
        <taxon>Saccharomycetes</taxon>
        <taxon>Phaffomycetales</taxon>
        <taxon>Wickerhamomycetaceae</taxon>
        <taxon>Wickerhamomyces</taxon>
    </lineage>
</organism>
<reference evidence="1" key="2">
    <citation type="submission" date="2021-01" db="EMBL/GenBank/DDBJ databases">
        <authorList>
            <person name="Schikora-Tamarit M.A."/>
        </authorList>
    </citation>
    <scope>NUCLEOTIDE SEQUENCE</scope>
    <source>
        <strain evidence="1">CBS2887</strain>
    </source>
</reference>
<protein>
    <submittedName>
        <fullName evidence="1">Uncharacterized protein</fullName>
    </submittedName>
</protein>
<sequence>MDGDGTNVIRMGFKLSDLFTGAEVVDTDLEVIRANNDPILTGNKLTCTTWNFTNINGFDLSTGFKIPDLNIT</sequence>
<dbReference type="Proteomes" id="UP000774326">
    <property type="component" value="Unassembled WGS sequence"/>
</dbReference>
<evidence type="ECO:0000313" key="1">
    <source>
        <dbReference type="EMBL" id="KAH3681924.1"/>
    </source>
</evidence>
<comment type="caution">
    <text evidence="1">The sequence shown here is derived from an EMBL/GenBank/DDBJ whole genome shotgun (WGS) entry which is preliminary data.</text>
</comment>
<evidence type="ECO:0000313" key="2">
    <source>
        <dbReference type="Proteomes" id="UP000774326"/>
    </source>
</evidence>
<keyword evidence="2" id="KW-1185">Reference proteome</keyword>
<proteinExistence type="predicted"/>
<name>A0A9P8Q310_WICPI</name>
<gene>
    <name evidence="1" type="ORF">WICPIJ_007120</name>
</gene>